<protein>
    <submittedName>
        <fullName evidence="3">Uncharacterized protein</fullName>
    </submittedName>
</protein>
<keyword evidence="1" id="KW-1133">Transmembrane helix</keyword>
<gene>
    <name evidence="3" type="ORF">FRZ40_25920</name>
    <name evidence="2" type="ORF">V4C56_13920</name>
</gene>
<reference evidence="2 5" key="3">
    <citation type="submission" date="2024-01" db="EMBL/GenBank/DDBJ databases">
        <title>The diversity of rhizobia nodulating Mimosa spp. in eleven states of Brazil covering several biomes is determined by host plant, location, and edaphic factors.</title>
        <authorList>
            <person name="Rouws L."/>
            <person name="Barauna A."/>
            <person name="Beukes C."/>
            <person name="De Faria S.M."/>
            <person name="Gross E."/>
            <person name="Dos Reis Junior F.B."/>
            <person name="Simon M."/>
            <person name="Maluk M."/>
            <person name="Odee D.W."/>
            <person name="Kenicer G."/>
            <person name="Young J.P.W."/>
            <person name="Reis V.M."/>
            <person name="Zilli J."/>
            <person name="James E.K."/>
        </authorList>
    </citation>
    <scope>NUCLEOTIDE SEQUENCE [LARGE SCALE GENOMIC DNA]</scope>
    <source>
        <strain evidence="2 5">JPY530</strain>
    </source>
</reference>
<dbReference type="RefSeq" id="WP_147236035.1">
    <property type="nucleotide sequence ID" value="NZ_JAZHFZ010000005.1"/>
</dbReference>
<dbReference type="Proteomes" id="UP000321776">
    <property type="component" value="Unassembled WGS sequence"/>
</dbReference>
<reference evidence="3" key="2">
    <citation type="submission" date="2019-08" db="EMBL/GenBank/DDBJ databases">
        <authorList>
            <person name="Im W.-T."/>
        </authorList>
    </citation>
    <scope>NUCLEOTIDE SEQUENCE</scope>
    <source>
        <strain evidence="3">NF 2-5-3</strain>
    </source>
</reference>
<evidence type="ECO:0000313" key="2">
    <source>
        <dbReference type="EMBL" id="MEM5340712.1"/>
    </source>
</evidence>
<reference evidence="3 4" key="1">
    <citation type="journal article" date="2018" name="Int. J. Syst. Evol. Microbiol.">
        <title>Paraburkholderia azotifigens sp. nov., a nitrogen-fixing bacterium isolated from paddy soil.</title>
        <authorList>
            <person name="Choi G.M."/>
            <person name="Im W.T."/>
        </authorList>
    </citation>
    <scope>NUCLEOTIDE SEQUENCE [LARGE SCALE GENOMIC DNA]</scope>
    <source>
        <strain evidence="3 4">NF 2-5-3</strain>
    </source>
</reference>
<dbReference type="AlphaFoldDB" id="A0A5C6VGG7"/>
<dbReference type="EMBL" id="JAZHGA010000008">
    <property type="protein sequence ID" value="MEM5340712.1"/>
    <property type="molecule type" value="Genomic_DNA"/>
</dbReference>
<feature type="transmembrane region" description="Helical" evidence="1">
    <location>
        <begin position="20"/>
        <end position="42"/>
    </location>
</feature>
<comment type="caution">
    <text evidence="3">The sequence shown here is derived from an EMBL/GenBank/DDBJ whole genome shotgun (WGS) entry which is preliminary data.</text>
</comment>
<evidence type="ECO:0000256" key="1">
    <source>
        <dbReference type="SAM" id="Phobius"/>
    </source>
</evidence>
<organism evidence="3 4">
    <name type="scientific">Paraburkholderia azotifigens</name>
    <dbReference type="NCBI Taxonomy" id="2057004"/>
    <lineage>
        <taxon>Bacteria</taxon>
        <taxon>Pseudomonadati</taxon>
        <taxon>Pseudomonadota</taxon>
        <taxon>Betaproteobacteria</taxon>
        <taxon>Burkholderiales</taxon>
        <taxon>Burkholderiaceae</taxon>
        <taxon>Paraburkholderia</taxon>
    </lineage>
</organism>
<evidence type="ECO:0000313" key="5">
    <source>
        <dbReference type="Proteomes" id="UP001481677"/>
    </source>
</evidence>
<proteinExistence type="predicted"/>
<keyword evidence="1" id="KW-0812">Transmembrane</keyword>
<evidence type="ECO:0000313" key="4">
    <source>
        <dbReference type="Proteomes" id="UP000321776"/>
    </source>
</evidence>
<dbReference type="EMBL" id="VOQS01000003">
    <property type="protein sequence ID" value="TXC83791.1"/>
    <property type="molecule type" value="Genomic_DNA"/>
</dbReference>
<name>A0A5C6VGG7_9BURK</name>
<keyword evidence="5" id="KW-1185">Reference proteome</keyword>
<accession>A0A5C6VGG7</accession>
<keyword evidence="1" id="KW-0472">Membrane</keyword>
<dbReference type="Proteomes" id="UP001481677">
    <property type="component" value="Unassembled WGS sequence"/>
</dbReference>
<evidence type="ECO:0000313" key="3">
    <source>
        <dbReference type="EMBL" id="TXC83791.1"/>
    </source>
</evidence>
<sequence>MGAFESITSLPFEMISHGGSGVASGFLLLAVELLILLVVILAGRRIAMFAGTEKLRVKGRVKRKFVIPKHREWQGKAYVTVPDKDVLEIDVENSPCQYSPAPWKYQRVSEGDDIDVAIQKARFGNQIRILDIGPF</sequence>